<feature type="compositionally biased region" description="Acidic residues" evidence="2">
    <location>
        <begin position="108"/>
        <end position="122"/>
    </location>
</feature>
<keyword evidence="1" id="KW-0175">Coiled coil</keyword>
<proteinExistence type="predicted"/>
<dbReference type="InterPro" id="IPR043816">
    <property type="entry name" value="DUF5798"/>
</dbReference>
<dbReference type="Pfam" id="PF19111">
    <property type="entry name" value="DUF5798"/>
    <property type="match status" value="1"/>
</dbReference>
<feature type="region of interest" description="Disordered" evidence="2">
    <location>
        <begin position="73"/>
        <end position="122"/>
    </location>
</feature>
<reference evidence="3 4" key="1">
    <citation type="journal article" date="2022" name="Syst. Appl. Microbiol.">
        <title>Natronocalculus amylovorans gen. nov., sp. nov., and Natranaeroarchaeum aerophilus sp. nov., dominant culturable amylolytic natronoarchaea from hypersaline soda lakes in southwestern Siberia.</title>
        <authorList>
            <person name="Sorokin D.Y."/>
            <person name="Elcheninov A.G."/>
            <person name="Khizhniak T.V."/>
            <person name="Koenen M."/>
            <person name="Bale N.J."/>
            <person name="Damste J.S.S."/>
            <person name="Kublanov I.V."/>
        </authorList>
    </citation>
    <scope>NUCLEOTIDE SEQUENCE [LARGE SCALE GENOMIC DNA]</scope>
    <source>
        <strain evidence="3 4">AArc-St1-1</strain>
    </source>
</reference>
<feature type="coiled-coil region" evidence="1">
    <location>
        <begin position="7"/>
        <end position="51"/>
    </location>
</feature>
<sequence>MGFGDTAKKIQTLADRAEHLIAQLKDVRERVIELEEGIEETNGRVNELENDSEKQLVLLKAIAREQGIDADEVLAEAAIEEAEGEDEVSEEDEPSADERGAETTESTNESDEEDPVEDTIEN</sequence>
<name>A0AAE3K5D0_9EURY</name>
<evidence type="ECO:0000256" key="2">
    <source>
        <dbReference type="SAM" id="MobiDB-lite"/>
    </source>
</evidence>
<gene>
    <name evidence="3" type="ORF">AArcSt11_09945</name>
</gene>
<dbReference type="RefSeq" id="WP_250596745.1">
    <property type="nucleotide sequence ID" value="NZ_JAKRVY010000005.1"/>
</dbReference>
<evidence type="ECO:0000256" key="1">
    <source>
        <dbReference type="SAM" id="Coils"/>
    </source>
</evidence>
<comment type="caution">
    <text evidence="3">The sequence shown here is derived from an EMBL/GenBank/DDBJ whole genome shotgun (WGS) entry which is preliminary data.</text>
</comment>
<evidence type="ECO:0000313" key="4">
    <source>
        <dbReference type="Proteomes" id="UP001202674"/>
    </source>
</evidence>
<organism evidence="3 4">
    <name type="scientific">Natranaeroarchaeum aerophilus</name>
    <dbReference type="NCBI Taxonomy" id="2917711"/>
    <lineage>
        <taxon>Archaea</taxon>
        <taxon>Methanobacteriati</taxon>
        <taxon>Methanobacteriota</taxon>
        <taxon>Stenosarchaea group</taxon>
        <taxon>Halobacteria</taxon>
        <taxon>Halobacteriales</taxon>
        <taxon>Natronoarchaeaceae</taxon>
        <taxon>Natranaeroarchaeum</taxon>
    </lineage>
</organism>
<dbReference type="EMBL" id="JAKRVY010000005">
    <property type="protein sequence ID" value="MCL9813973.1"/>
    <property type="molecule type" value="Genomic_DNA"/>
</dbReference>
<feature type="compositionally biased region" description="Acidic residues" evidence="2">
    <location>
        <begin position="73"/>
        <end position="95"/>
    </location>
</feature>
<protein>
    <submittedName>
        <fullName evidence="3">DUF5798 family protein</fullName>
    </submittedName>
</protein>
<evidence type="ECO:0000313" key="3">
    <source>
        <dbReference type="EMBL" id="MCL9813973.1"/>
    </source>
</evidence>
<keyword evidence="4" id="KW-1185">Reference proteome</keyword>
<dbReference type="AlphaFoldDB" id="A0AAE3K5D0"/>
<dbReference type="Proteomes" id="UP001202674">
    <property type="component" value="Unassembled WGS sequence"/>
</dbReference>
<accession>A0AAE3K5D0</accession>